<dbReference type="Proteomes" id="UP000233332">
    <property type="component" value="Unassembled WGS sequence"/>
</dbReference>
<evidence type="ECO:0000256" key="2">
    <source>
        <dbReference type="ARBA" id="ARBA00022729"/>
    </source>
</evidence>
<sequence>MISKFSTVAFKNVLFILSTVILVSAGGIARAQSPVGVAAVVNDEPISIIDLVERIKLIAVSSNIEMTPQKSNEMAPQILQQLINEKLQMQEAERRGIEVTQSDIDLAKSTIEQNAGLASGMLDKFLEQRRVAAGTIEDQIKPQVAWQKLLGTMRRDVQISDAEIDENLARIESNQGKPRNRVQEIFLPVDNQQDSSKVYQTAQEVLKALDQGADFGGLARQISASTSAPAGGDLGWLYAGEVASELQQAINQLEPGDVSAPIQTIRGYYIIKLLDRRRGDAAAITDTRLDLYQLFVPVADDTPQDQLNAKLAVMDNAKKTADSCQALANVAVDLGSDLSGEMKGISPNDLSGPVSRAVGGLDKGQISDVIRVDGGALLVMVCDKIEKSNLPDRKSVENRLLMERLDILARRKLRELRREAFIDIRI</sequence>
<protein>
    <recommendedName>
        <fullName evidence="1">Parvulin-like PPIase</fullName>
    </recommendedName>
    <alternativeName>
        <fullName evidence="3">Peptidyl-prolyl cis-trans isomerase plp</fullName>
    </alternativeName>
    <alternativeName>
        <fullName evidence="4">Rotamase plp</fullName>
    </alternativeName>
</protein>
<gene>
    <name evidence="7" type="ORF">COO92_18485</name>
</gene>
<evidence type="ECO:0000256" key="5">
    <source>
        <dbReference type="PROSITE-ProRule" id="PRU00278"/>
    </source>
</evidence>
<dbReference type="Gene3D" id="3.10.50.40">
    <property type="match status" value="2"/>
</dbReference>
<dbReference type="Pfam" id="PF13624">
    <property type="entry name" value="SurA_N_3"/>
    <property type="match status" value="1"/>
</dbReference>
<evidence type="ECO:0000256" key="3">
    <source>
        <dbReference type="ARBA" id="ARBA00030642"/>
    </source>
</evidence>
<dbReference type="PROSITE" id="PS01096">
    <property type="entry name" value="PPIC_PPIASE_1"/>
    <property type="match status" value="1"/>
</dbReference>
<name>A0A2N3L2L8_9PROT</name>
<dbReference type="AlphaFoldDB" id="A0A2N3L2L8"/>
<evidence type="ECO:0000313" key="7">
    <source>
        <dbReference type="EMBL" id="PKR56967.1"/>
    </source>
</evidence>
<dbReference type="PROSITE" id="PS50198">
    <property type="entry name" value="PPIC_PPIASE_2"/>
    <property type="match status" value="1"/>
</dbReference>
<keyword evidence="5" id="KW-0697">Rotamase</keyword>
<dbReference type="InterPro" id="IPR050280">
    <property type="entry name" value="OMP_Chaperone_SurA"/>
</dbReference>
<dbReference type="EMBL" id="NXGX01000008">
    <property type="protein sequence ID" value="PKR56967.1"/>
    <property type="molecule type" value="Genomic_DNA"/>
</dbReference>
<dbReference type="GO" id="GO:0003755">
    <property type="term" value="F:peptidyl-prolyl cis-trans isomerase activity"/>
    <property type="evidence" value="ECO:0007669"/>
    <property type="project" value="UniProtKB-KW"/>
</dbReference>
<dbReference type="PANTHER" id="PTHR47637">
    <property type="entry name" value="CHAPERONE SURA"/>
    <property type="match status" value="1"/>
</dbReference>
<keyword evidence="2" id="KW-0732">Signal</keyword>
<dbReference type="SUPFAM" id="SSF54534">
    <property type="entry name" value="FKBP-like"/>
    <property type="match status" value="2"/>
</dbReference>
<dbReference type="InterPro" id="IPR023058">
    <property type="entry name" value="PPIase_PpiC_CS"/>
</dbReference>
<feature type="domain" description="PpiC" evidence="6">
    <location>
        <begin position="177"/>
        <end position="275"/>
    </location>
</feature>
<dbReference type="RefSeq" id="WP_101304468.1">
    <property type="nucleotide sequence ID" value="NZ_NXGX01000008.1"/>
</dbReference>
<comment type="caution">
    <text evidence="7">The sequence shown here is derived from an EMBL/GenBank/DDBJ whole genome shotgun (WGS) entry which is preliminary data.</text>
</comment>
<dbReference type="Pfam" id="PF00639">
    <property type="entry name" value="Rotamase"/>
    <property type="match status" value="1"/>
</dbReference>
<accession>A0A2N3L2L8</accession>
<dbReference type="PANTHER" id="PTHR47637:SF1">
    <property type="entry name" value="CHAPERONE SURA"/>
    <property type="match status" value="1"/>
</dbReference>
<proteinExistence type="predicted"/>
<dbReference type="InterPro" id="IPR046357">
    <property type="entry name" value="PPIase_dom_sf"/>
</dbReference>
<evidence type="ECO:0000259" key="6">
    <source>
        <dbReference type="PROSITE" id="PS50198"/>
    </source>
</evidence>
<dbReference type="SUPFAM" id="SSF109998">
    <property type="entry name" value="Triger factor/SurA peptide-binding domain-like"/>
    <property type="match status" value="1"/>
</dbReference>
<evidence type="ECO:0000256" key="4">
    <source>
        <dbReference type="ARBA" id="ARBA00031484"/>
    </source>
</evidence>
<keyword evidence="8" id="KW-1185">Reference proteome</keyword>
<dbReference type="Gene3D" id="1.10.4030.10">
    <property type="entry name" value="Porin chaperone SurA, peptide-binding domain"/>
    <property type="match status" value="1"/>
</dbReference>
<reference evidence="7 8" key="1">
    <citation type="submission" date="2017-09" db="EMBL/GenBank/DDBJ databases">
        <title>Biodiversity and function of Thalassospira species in the particle-attached aromatic-hydrocarbon-degrading consortia from the surface seawater of the China South Sea.</title>
        <authorList>
            <person name="Dong C."/>
            <person name="Lai Q."/>
            <person name="Shao Z."/>
        </authorList>
    </citation>
    <scope>NUCLEOTIDE SEQUENCE [LARGE SCALE GENOMIC DNA]</scope>
    <source>
        <strain evidence="7 8">139Z-12</strain>
    </source>
</reference>
<dbReference type="InterPro" id="IPR000297">
    <property type="entry name" value="PPIase_PpiC"/>
</dbReference>
<organism evidence="7 8">
    <name type="scientific">Thalassospira lohafexi</name>
    <dbReference type="NCBI Taxonomy" id="744227"/>
    <lineage>
        <taxon>Bacteria</taxon>
        <taxon>Pseudomonadati</taxon>
        <taxon>Pseudomonadota</taxon>
        <taxon>Alphaproteobacteria</taxon>
        <taxon>Rhodospirillales</taxon>
        <taxon>Thalassospiraceae</taxon>
        <taxon>Thalassospira</taxon>
    </lineage>
</organism>
<keyword evidence="5 7" id="KW-0413">Isomerase</keyword>
<dbReference type="InterPro" id="IPR027304">
    <property type="entry name" value="Trigger_fact/SurA_dom_sf"/>
</dbReference>
<evidence type="ECO:0000256" key="1">
    <source>
        <dbReference type="ARBA" id="ARBA00018370"/>
    </source>
</evidence>
<evidence type="ECO:0000313" key="8">
    <source>
        <dbReference type="Proteomes" id="UP000233332"/>
    </source>
</evidence>